<feature type="region of interest" description="Disordered" evidence="2">
    <location>
        <begin position="1"/>
        <end position="65"/>
    </location>
</feature>
<dbReference type="InterPro" id="IPR004146">
    <property type="entry name" value="DC1"/>
</dbReference>
<dbReference type="SUPFAM" id="SSF57850">
    <property type="entry name" value="RING/U-box"/>
    <property type="match status" value="1"/>
</dbReference>
<name>A0A0L0F6A7_9EUKA</name>
<dbReference type="Pfam" id="PF03107">
    <property type="entry name" value="C1_2"/>
    <property type="match status" value="1"/>
</dbReference>
<dbReference type="GO" id="GO:0000981">
    <property type="term" value="F:DNA-binding transcription factor activity, RNA polymerase II-specific"/>
    <property type="evidence" value="ECO:0007669"/>
    <property type="project" value="TreeGrafter"/>
</dbReference>
<keyword evidence="1" id="KW-0677">Repeat</keyword>
<dbReference type="STRING" id="667725.A0A0L0F6A7"/>
<dbReference type="AlphaFoldDB" id="A0A0L0F6A7"/>
<protein>
    <recommendedName>
        <fullName evidence="3">DC1 domain-containing protein</fullName>
    </recommendedName>
</protein>
<gene>
    <name evidence="4" type="ORF">SARC_15772</name>
</gene>
<dbReference type="OrthoDB" id="6512771at2759"/>
<dbReference type="InterPro" id="IPR013083">
    <property type="entry name" value="Znf_RING/FYVE/PHD"/>
</dbReference>
<dbReference type="eggNOG" id="KOG1952">
    <property type="taxonomic scope" value="Eukaryota"/>
</dbReference>
<dbReference type="PANTHER" id="PTHR12360">
    <property type="entry name" value="NUCLEAR TRANSCRIPTION FACTOR, X-BOX BINDING 1 NFX1"/>
    <property type="match status" value="1"/>
</dbReference>
<dbReference type="PANTHER" id="PTHR12360:SF12">
    <property type="entry name" value="TRANSCRIPTIONAL REPRESSOR NF-X1"/>
    <property type="match status" value="1"/>
</dbReference>
<organism evidence="4 5">
    <name type="scientific">Sphaeroforma arctica JP610</name>
    <dbReference type="NCBI Taxonomy" id="667725"/>
    <lineage>
        <taxon>Eukaryota</taxon>
        <taxon>Ichthyosporea</taxon>
        <taxon>Ichthyophonida</taxon>
        <taxon>Sphaeroforma</taxon>
    </lineage>
</organism>
<evidence type="ECO:0000313" key="5">
    <source>
        <dbReference type="Proteomes" id="UP000054560"/>
    </source>
</evidence>
<proteinExistence type="predicted"/>
<feature type="non-terminal residue" evidence="4">
    <location>
        <position position="1"/>
    </location>
</feature>
<dbReference type="RefSeq" id="XP_014145590.1">
    <property type="nucleotide sequence ID" value="XM_014290115.1"/>
</dbReference>
<sequence>YDQGVATAVQNQSSTTTARQNINKGSSRTNGNLGNRSTGNYGNGGGRGRGPGFGNRGNASPLVNPANTQLATRLAQELTDQSYECTVCYDTVGRKAKVYSCETCYMVFHLSCISQWAKANAKNNSA</sequence>
<feature type="non-terminal residue" evidence="4">
    <location>
        <position position="126"/>
    </location>
</feature>
<accession>A0A0L0F6A7</accession>
<dbReference type="InterPro" id="IPR034078">
    <property type="entry name" value="NFX1_fam"/>
</dbReference>
<evidence type="ECO:0000259" key="3">
    <source>
        <dbReference type="Pfam" id="PF03107"/>
    </source>
</evidence>
<feature type="compositionally biased region" description="Gly residues" evidence="2">
    <location>
        <begin position="41"/>
        <end position="55"/>
    </location>
</feature>
<dbReference type="GeneID" id="25916276"/>
<feature type="domain" description="DC1" evidence="3">
    <location>
        <begin position="76"/>
        <end position="113"/>
    </location>
</feature>
<dbReference type="GO" id="GO:0000977">
    <property type="term" value="F:RNA polymerase II transcription regulatory region sequence-specific DNA binding"/>
    <property type="evidence" value="ECO:0007669"/>
    <property type="project" value="TreeGrafter"/>
</dbReference>
<dbReference type="GO" id="GO:0005634">
    <property type="term" value="C:nucleus"/>
    <property type="evidence" value="ECO:0007669"/>
    <property type="project" value="TreeGrafter"/>
</dbReference>
<dbReference type="EMBL" id="KQ248295">
    <property type="protein sequence ID" value="KNC71688.1"/>
    <property type="molecule type" value="Genomic_DNA"/>
</dbReference>
<keyword evidence="5" id="KW-1185">Reference proteome</keyword>
<evidence type="ECO:0000256" key="2">
    <source>
        <dbReference type="SAM" id="MobiDB-lite"/>
    </source>
</evidence>
<feature type="compositionally biased region" description="Polar residues" evidence="2">
    <location>
        <begin position="8"/>
        <end position="33"/>
    </location>
</feature>
<evidence type="ECO:0000313" key="4">
    <source>
        <dbReference type="EMBL" id="KNC71688.1"/>
    </source>
</evidence>
<reference evidence="4 5" key="1">
    <citation type="submission" date="2011-02" db="EMBL/GenBank/DDBJ databases">
        <title>The Genome Sequence of Sphaeroforma arctica JP610.</title>
        <authorList>
            <consortium name="The Broad Institute Genome Sequencing Platform"/>
            <person name="Russ C."/>
            <person name="Cuomo C."/>
            <person name="Young S.K."/>
            <person name="Zeng Q."/>
            <person name="Gargeya S."/>
            <person name="Alvarado L."/>
            <person name="Berlin A."/>
            <person name="Chapman S.B."/>
            <person name="Chen Z."/>
            <person name="Freedman E."/>
            <person name="Gellesch M."/>
            <person name="Goldberg J."/>
            <person name="Griggs A."/>
            <person name="Gujja S."/>
            <person name="Heilman E."/>
            <person name="Heiman D."/>
            <person name="Howarth C."/>
            <person name="Mehta T."/>
            <person name="Neiman D."/>
            <person name="Pearson M."/>
            <person name="Roberts A."/>
            <person name="Saif S."/>
            <person name="Shea T."/>
            <person name="Shenoy N."/>
            <person name="Sisk P."/>
            <person name="Stolte C."/>
            <person name="Sykes S."/>
            <person name="White J."/>
            <person name="Yandava C."/>
            <person name="Burger G."/>
            <person name="Gray M.W."/>
            <person name="Holland P.W.H."/>
            <person name="King N."/>
            <person name="Lang F.B.F."/>
            <person name="Roger A.J."/>
            <person name="Ruiz-Trillo I."/>
            <person name="Haas B."/>
            <person name="Nusbaum C."/>
            <person name="Birren B."/>
        </authorList>
    </citation>
    <scope>NUCLEOTIDE SEQUENCE [LARGE SCALE GENOMIC DNA]</scope>
    <source>
        <strain evidence="4 5">JP610</strain>
    </source>
</reference>
<dbReference type="Proteomes" id="UP000054560">
    <property type="component" value="Unassembled WGS sequence"/>
</dbReference>
<evidence type="ECO:0000256" key="1">
    <source>
        <dbReference type="ARBA" id="ARBA00022737"/>
    </source>
</evidence>
<dbReference type="Gene3D" id="3.30.40.10">
    <property type="entry name" value="Zinc/RING finger domain, C3HC4 (zinc finger)"/>
    <property type="match status" value="1"/>
</dbReference>